<evidence type="ECO:0000313" key="2">
    <source>
        <dbReference type="Proteomes" id="UP000784880"/>
    </source>
</evidence>
<organism evidence="1 2">
    <name type="scientific">Evansella tamaricis</name>
    <dbReference type="NCBI Taxonomy" id="2069301"/>
    <lineage>
        <taxon>Bacteria</taxon>
        <taxon>Bacillati</taxon>
        <taxon>Bacillota</taxon>
        <taxon>Bacilli</taxon>
        <taxon>Bacillales</taxon>
        <taxon>Bacillaceae</taxon>
        <taxon>Evansella</taxon>
    </lineage>
</organism>
<evidence type="ECO:0000313" key="1">
    <source>
        <dbReference type="EMBL" id="MBU9710341.1"/>
    </source>
</evidence>
<gene>
    <name evidence="1" type="ORF">KS419_01000</name>
</gene>
<dbReference type="RefSeq" id="WP_217064235.1">
    <property type="nucleotide sequence ID" value="NZ_JAHQCS010000019.1"/>
</dbReference>
<dbReference type="EMBL" id="JAHQCS010000019">
    <property type="protein sequence ID" value="MBU9710341.1"/>
    <property type="molecule type" value="Genomic_DNA"/>
</dbReference>
<dbReference type="Proteomes" id="UP000784880">
    <property type="component" value="Unassembled WGS sequence"/>
</dbReference>
<reference evidence="1 2" key="1">
    <citation type="submission" date="2021-06" db="EMBL/GenBank/DDBJ databases">
        <title>Bacillus sp. RD4P76, an endophyte from a halophyte.</title>
        <authorList>
            <person name="Sun J.-Q."/>
        </authorList>
    </citation>
    <scope>NUCLEOTIDE SEQUENCE [LARGE SCALE GENOMIC DNA]</scope>
    <source>
        <strain evidence="1 2">CGMCC 1.15917</strain>
    </source>
</reference>
<protein>
    <submittedName>
        <fullName evidence="1">Uncharacterized protein</fullName>
    </submittedName>
</protein>
<proteinExistence type="predicted"/>
<sequence length="141" mass="16269">MDEDVKTGNWFKRTIIFGTLACSIYLVSNKRVRTKAVNGVKEFTDQTKNWYTVIKDNREQVLEQIKLSGDKLSRVVEDASEDVQRIVVATQHMKEHSQVLLQTLKETQSEFSQLKDKFKIEKSNRVAPGGLLPERDDEILQ</sequence>
<name>A0ABS6J9H9_9BACI</name>
<keyword evidence="2" id="KW-1185">Reference proteome</keyword>
<accession>A0ABS6J9H9</accession>
<comment type="caution">
    <text evidence="1">The sequence shown here is derived from an EMBL/GenBank/DDBJ whole genome shotgun (WGS) entry which is preliminary data.</text>
</comment>